<organism evidence="3 4">
    <name type="scientific">Candidatus Gallimonas gallistercoris</name>
    <dbReference type="NCBI Taxonomy" id="2838602"/>
    <lineage>
        <taxon>Bacteria</taxon>
        <taxon>Bacillati</taxon>
        <taxon>Bacillota</taxon>
        <taxon>Clostridia</taxon>
        <taxon>Candidatus Gallimonas</taxon>
    </lineage>
</organism>
<dbReference type="AlphaFoldDB" id="A0A9D2H381"/>
<dbReference type="InterPro" id="IPR051803">
    <property type="entry name" value="TA_system_RelE-like_toxin"/>
</dbReference>
<dbReference type="Proteomes" id="UP000824221">
    <property type="component" value="Unassembled WGS sequence"/>
</dbReference>
<evidence type="ECO:0000256" key="1">
    <source>
        <dbReference type="ARBA" id="ARBA00006226"/>
    </source>
</evidence>
<proteinExistence type="inferred from homology"/>
<reference evidence="3" key="1">
    <citation type="journal article" date="2021" name="PeerJ">
        <title>Extensive microbial diversity within the chicken gut microbiome revealed by metagenomics and culture.</title>
        <authorList>
            <person name="Gilroy R."/>
            <person name="Ravi A."/>
            <person name="Getino M."/>
            <person name="Pursley I."/>
            <person name="Horton D.L."/>
            <person name="Alikhan N.F."/>
            <person name="Baker D."/>
            <person name="Gharbi K."/>
            <person name="Hall N."/>
            <person name="Watson M."/>
            <person name="Adriaenssens E.M."/>
            <person name="Foster-Nyarko E."/>
            <person name="Jarju S."/>
            <person name="Secka A."/>
            <person name="Antonio M."/>
            <person name="Oren A."/>
            <person name="Chaudhuri R.R."/>
            <person name="La Ragione R."/>
            <person name="Hildebrand F."/>
            <person name="Pallen M.J."/>
        </authorList>
    </citation>
    <scope>NUCLEOTIDE SEQUENCE</scope>
    <source>
        <strain evidence="3">CHK156-179</strain>
    </source>
</reference>
<dbReference type="Gene3D" id="3.30.2310.20">
    <property type="entry name" value="RelE-like"/>
    <property type="match status" value="1"/>
</dbReference>
<comment type="caution">
    <text evidence="3">The sequence shown here is derived from an EMBL/GenBank/DDBJ whole genome shotgun (WGS) entry which is preliminary data.</text>
</comment>
<reference evidence="3" key="2">
    <citation type="submission" date="2021-04" db="EMBL/GenBank/DDBJ databases">
        <authorList>
            <person name="Gilroy R."/>
        </authorList>
    </citation>
    <scope>NUCLEOTIDE SEQUENCE</scope>
    <source>
        <strain evidence="3">CHK156-179</strain>
    </source>
</reference>
<dbReference type="EMBL" id="DXAJ01000057">
    <property type="protein sequence ID" value="HJA02480.1"/>
    <property type="molecule type" value="Genomic_DNA"/>
</dbReference>
<keyword evidence="2" id="KW-1277">Toxin-antitoxin system</keyword>
<evidence type="ECO:0000313" key="3">
    <source>
        <dbReference type="EMBL" id="HJA02480.1"/>
    </source>
</evidence>
<comment type="similarity">
    <text evidence="1">Belongs to the RelE toxin family.</text>
</comment>
<evidence type="ECO:0000256" key="2">
    <source>
        <dbReference type="ARBA" id="ARBA00022649"/>
    </source>
</evidence>
<name>A0A9D2H381_9FIRM</name>
<dbReference type="InterPro" id="IPR007712">
    <property type="entry name" value="RelE/ParE_toxin"/>
</dbReference>
<gene>
    <name evidence="3" type="ORF">H9797_03760</name>
</gene>
<evidence type="ECO:0000313" key="4">
    <source>
        <dbReference type="Proteomes" id="UP000824221"/>
    </source>
</evidence>
<protein>
    <submittedName>
        <fullName evidence="3">Type II toxin-antitoxin system RelE/ParE family toxin</fullName>
    </submittedName>
</protein>
<dbReference type="PANTHER" id="PTHR33755:SF6">
    <property type="entry name" value="PLASMID STABILIZATION SYSTEM PROTEIN"/>
    <property type="match status" value="1"/>
</dbReference>
<dbReference type="Pfam" id="PF05016">
    <property type="entry name" value="ParE_toxin"/>
    <property type="match status" value="1"/>
</dbReference>
<accession>A0A9D2H381</accession>
<dbReference type="PANTHER" id="PTHR33755">
    <property type="entry name" value="TOXIN PARE1-RELATED"/>
    <property type="match status" value="1"/>
</dbReference>
<sequence length="113" mass="13330">MYHIVYTEKAESDFSDIYRYIAEDSTERASAYLSRMEDCILGLRDFPGIGRTGRFPELTSLGVRMLPFEDYLIFYLIREEEDAVVILRVLHSSVNYRRLFRGESRPPDHKQTK</sequence>
<dbReference type="InterPro" id="IPR035093">
    <property type="entry name" value="RelE/ParE_toxin_dom_sf"/>
</dbReference>